<dbReference type="EC" id="2.1.1.222" evidence="2"/>
<dbReference type="EC" id="2.1.1.64" evidence="2"/>
<reference evidence="3" key="1">
    <citation type="journal article" date="2019" name="Int. J. Syst. Evol. Microbiol.">
        <title>The Global Catalogue of Microorganisms (GCM) 10K type strain sequencing project: providing services to taxonomists for standard genome sequencing and annotation.</title>
        <authorList>
            <consortium name="The Broad Institute Genomics Platform"/>
            <consortium name="The Broad Institute Genome Sequencing Center for Infectious Disease"/>
            <person name="Wu L."/>
            <person name="Ma J."/>
        </authorList>
    </citation>
    <scope>NUCLEOTIDE SEQUENCE [LARGE SCALE GENOMIC DNA]</scope>
    <source>
        <strain evidence="3">JCM 30346</strain>
    </source>
</reference>
<dbReference type="CDD" id="cd02440">
    <property type="entry name" value="AdoMet_MTases"/>
    <property type="match status" value="1"/>
</dbReference>
<dbReference type="InterPro" id="IPR013216">
    <property type="entry name" value="Methyltransf_11"/>
</dbReference>
<evidence type="ECO:0000313" key="2">
    <source>
        <dbReference type="EMBL" id="MFC6086327.1"/>
    </source>
</evidence>
<protein>
    <submittedName>
        <fullName evidence="2">Class I SAM-dependent methyltransferase</fullName>
        <ecNumber evidence="2">2.1.1.222</ecNumber>
        <ecNumber evidence="2">2.1.1.64</ecNumber>
    </submittedName>
</protein>
<name>A0ABW1NUB3_9ACTN</name>
<gene>
    <name evidence="2" type="ORF">ACFP1K_34515</name>
</gene>
<keyword evidence="2" id="KW-0489">Methyltransferase</keyword>
<dbReference type="Proteomes" id="UP001596137">
    <property type="component" value="Unassembled WGS sequence"/>
</dbReference>
<feature type="domain" description="Methyltransferase type 11" evidence="1">
    <location>
        <begin position="68"/>
        <end position="159"/>
    </location>
</feature>
<keyword evidence="2" id="KW-0808">Transferase</keyword>
<dbReference type="GO" id="GO:0061542">
    <property type="term" value="F:3-demethylubiquinol 3-O-methyltransferase activity"/>
    <property type="evidence" value="ECO:0007669"/>
    <property type="project" value="UniProtKB-EC"/>
</dbReference>
<accession>A0ABW1NUB3</accession>
<dbReference type="GO" id="GO:0102208">
    <property type="term" value="F:2-polyprenyl-6-hydroxyphenol methylase activity"/>
    <property type="evidence" value="ECO:0007669"/>
    <property type="project" value="UniProtKB-EC"/>
</dbReference>
<dbReference type="InterPro" id="IPR029063">
    <property type="entry name" value="SAM-dependent_MTases_sf"/>
</dbReference>
<keyword evidence="3" id="KW-1185">Reference proteome</keyword>
<comment type="caution">
    <text evidence="2">The sequence shown here is derived from an EMBL/GenBank/DDBJ whole genome shotgun (WGS) entry which is preliminary data.</text>
</comment>
<dbReference type="RefSeq" id="WP_380761405.1">
    <property type="nucleotide sequence ID" value="NZ_JBHSRF010000083.1"/>
</dbReference>
<proteinExistence type="predicted"/>
<organism evidence="2 3">
    <name type="scientific">Sphaerisporangium aureirubrum</name>
    <dbReference type="NCBI Taxonomy" id="1544736"/>
    <lineage>
        <taxon>Bacteria</taxon>
        <taxon>Bacillati</taxon>
        <taxon>Actinomycetota</taxon>
        <taxon>Actinomycetes</taxon>
        <taxon>Streptosporangiales</taxon>
        <taxon>Streptosporangiaceae</taxon>
        <taxon>Sphaerisporangium</taxon>
    </lineage>
</organism>
<sequence length="258" mass="29623">MSGHVIVLDDDEETGRRLKYYSRAADVVYWTELWRAGEWRYERALEGHLPHHLRSTFGRFVPPGARVLEAGAGRGHFTVAAHARGYRAEGLDWSAETVTELRRRFPEIPWHVGDVRKLEFPDRTFDAVYSPGVCEHFEEGPSEILLETFRVLRPGGVAVVVTPCFNRWMRARPELFPGDGRGAGDFYQFAFSPEGMTALLGRLGFDVVRVRLYDTVDTMIKFAGWQVPRWAVKPLAIMDYLPVLRKWGRCCVWVARRP</sequence>
<evidence type="ECO:0000313" key="3">
    <source>
        <dbReference type="Proteomes" id="UP001596137"/>
    </source>
</evidence>
<dbReference type="Gene3D" id="3.40.50.150">
    <property type="entry name" value="Vaccinia Virus protein VP39"/>
    <property type="match status" value="1"/>
</dbReference>
<dbReference type="PANTHER" id="PTHR43861">
    <property type="entry name" value="TRANS-ACONITATE 2-METHYLTRANSFERASE-RELATED"/>
    <property type="match status" value="1"/>
</dbReference>
<evidence type="ECO:0000259" key="1">
    <source>
        <dbReference type="Pfam" id="PF08241"/>
    </source>
</evidence>
<dbReference type="EMBL" id="JBHSRF010000083">
    <property type="protein sequence ID" value="MFC6086327.1"/>
    <property type="molecule type" value="Genomic_DNA"/>
</dbReference>
<dbReference type="GO" id="GO:0032259">
    <property type="term" value="P:methylation"/>
    <property type="evidence" value="ECO:0007669"/>
    <property type="project" value="UniProtKB-KW"/>
</dbReference>
<dbReference type="Pfam" id="PF08241">
    <property type="entry name" value="Methyltransf_11"/>
    <property type="match status" value="1"/>
</dbReference>
<dbReference type="SUPFAM" id="SSF53335">
    <property type="entry name" value="S-adenosyl-L-methionine-dependent methyltransferases"/>
    <property type="match status" value="1"/>
</dbReference>